<name>A0AAQ3WJY4_PASNO</name>
<accession>A0AAQ3WJY4</accession>
<proteinExistence type="predicted"/>
<dbReference type="EMBL" id="CP144747">
    <property type="protein sequence ID" value="WVZ64121.1"/>
    <property type="molecule type" value="Genomic_DNA"/>
</dbReference>
<sequence length="72" mass="8128">MKSTTNMERPFTDKVNMLTPAMQTQHTTTVAIHRHKVVFVVGLVWLVEGMAKICCMAKSCTCDTKPGRHFTM</sequence>
<evidence type="ECO:0000313" key="2">
    <source>
        <dbReference type="Proteomes" id="UP001341281"/>
    </source>
</evidence>
<keyword evidence="2" id="KW-1185">Reference proteome</keyword>
<reference evidence="1 2" key="1">
    <citation type="submission" date="2024-02" db="EMBL/GenBank/DDBJ databases">
        <title>High-quality chromosome-scale genome assembly of Pensacola bahiagrass (Paspalum notatum Flugge var. saurae).</title>
        <authorList>
            <person name="Vega J.M."/>
            <person name="Podio M."/>
            <person name="Orjuela J."/>
            <person name="Siena L.A."/>
            <person name="Pessino S.C."/>
            <person name="Combes M.C."/>
            <person name="Mariac C."/>
            <person name="Albertini E."/>
            <person name="Pupilli F."/>
            <person name="Ortiz J.P.A."/>
            <person name="Leblanc O."/>
        </authorList>
    </citation>
    <scope>NUCLEOTIDE SEQUENCE [LARGE SCALE GENOMIC DNA]</scope>
    <source>
        <strain evidence="1">R1</strain>
        <tissue evidence="1">Leaf</tissue>
    </source>
</reference>
<protein>
    <submittedName>
        <fullName evidence="1">Uncharacterized protein</fullName>
    </submittedName>
</protein>
<organism evidence="1 2">
    <name type="scientific">Paspalum notatum var. saurae</name>
    <dbReference type="NCBI Taxonomy" id="547442"/>
    <lineage>
        <taxon>Eukaryota</taxon>
        <taxon>Viridiplantae</taxon>
        <taxon>Streptophyta</taxon>
        <taxon>Embryophyta</taxon>
        <taxon>Tracheophyta</taxon>
        <taxon>Spermatophyta</taxon>
        <taxon>Magnoliopsida</taxon>
        <taxon>Liliopsida</taxon>
        <taxon>Poales</taxon>
        <taxon>Poaceae</taxon>
        <taxon>PACMAD clade</taxon>
        <taxon>Panicoideae</taxon>
        <taxon>Andropogonodae</taxon>
        <taxon>Paspaleae</taxon>
        <taxon>Paspalinae</taxon>
        <taxon>Paspalum</taxon>
    </lineage>
</organism>
<gene>
    <name evidence="1" type="ORF">U9M48_013688</name>
</gene>
<evidence type="ECO:0000313" key="1">
    <source>
        <dbReference type="EMBL" id="WVZ64121.1"/>
    </source>
</evidence>
<dbReference type="AlphaFoldDB" id="A0AAQ3WJY4"/>
<dbReference type="Proteomes" id="UP001341281">
    <property type="component" value="Chromosome 03"/>
</dbReference>